<reference evidence="9" key="1">
    <citation type="submission" date="2018-12" db="EMBL/GenBank/DDBJ databases">
        <authorList>
            <person name="Syme R.A."/>
            <person name="Farfan-Caceres L."/>
            <person name="Lichtenzveig J."/>
        </authorList>
    </citation>
    <scope>NUCLEOTIDE SEQUENCE</scope>
    <source>
        <strain evidence="9">Al4</strain>
    </source>
</reference>
<reference evidence="9" key="2">
    <citation type="submission" date="2020-09" db="EMBL/GenBank/DDBJ databases">
        <title>Reference genome assembly for Australian Ascochyta lentis isolate Al4.</title>
        <authorList>
            <person name="Lee R.C."/>
            <person name="Farfan-Caceres L.M."/>
            <person name="Debler J.W."/>
            <person name="Williams A.H."/>
            <person name="Henares B.M."/>
        </authorList>
    </citation>
    <scope>NUCLEOTIDE SEQUENCE</scope>
    <source>
        <strain evidence="9">Al4</strain>
    </source>
</reference>
<keyword evidence="4 7" id="KW-0472">Membrane</keyword>
<protein>
    <recommendedName>
        <fullName evidence="8">Rhodopsin domain-containing protein</fullName>
    </recommendedName>
</protein>
<feature type="transmembrane region" description="Helical" evidence="7">
    <location>
        <begin position="80"/>
        <end position="105"/>
    </location>
</feature>
<evidence type="ECO:0000256" key="6">
    <source>
        <dbReference type="SAM" id="MobiDB-lite"/>
    </source>
</evidence>
<evidence type="ECO:0000313" key="10">
    <source>
        <dbReference type="Proteomes" id="UP000651452"/>
    </source>
</evidence>
<evidence type="ECO:0000256" key="3">
    <source>
        <dbReference type="ARBA" id="ARBA00022989"/>
    </source>
</evidence>
<comment type="similarity">
    <text evidence="5">Belongs to the SAT4 family.</text>
</comment>
<evidence type="ECO:0000256" key="7">
    <source>
        <dbReference type="SAM" id="Phobius"/>
    </source>
</evidence>
<dbReference type="OrthoDB" id="5022096at2759"/>
<comment type="caution">
    <text evidence="9">The sequence shown here is derived from an EMBL/GenBank/DDBJ whole genome shotgun (WGS) entry which is preliminary data.</text>
</comment>
<evidence type="ECO:0000256" key="1">
    <source>
        <dbReference type="ARBA" id="ARBA00004141"/>
    </source>
</evidence>
<proteinExistence type="inferred from homology"/>
<keyword evidence="10" id="KW-1185">Reference proteome</keyword>
<dbReference type="Proteomes" id="UP000651452">
    <property type="component" value="Unassembled WGS sequence"/>
</dbReference>
<dbReference type="Pfam" id="PF20684">
    <property type="entry name" value="Fung_rhodopsin"/>
    <property type="match status" value="1"/>
</dbReference>
<evidence type="ECO:0000256" key="5">
    <source>
        <dbReference type="ARBA" id="ARBA00038359"/>
    </source>
</evidence>
<sequence length="303" mass="32627">MAFVVFYTVGGFFTIVLQCPNLAVQWDHTVKGTCWGPRIMKPLSYTNVSLNITTDILFSIVIPIPLLWSLQMNKRQRTSLICIFGLGIFATVAALVRLSFLTIYGKTGDWLWDSRDLTIWTIVESNIGIIAGNLPCLKPLFRAVLGNTHGANSRTTPAPTYGYSTRPYGGGTGLQSANGKGWGALTSSRTADADADVDVDVDVDAPPELTHNLPRSFGVAKDSYLLTTINAEQRESRPQRASARPDEGGSAGAGSSVESLTRTVACSGLGGIKVDTEVNVVEPPSPLYAEFGDAKRKVRESLV</sequence>
<keyword evidence="2 7" id="KW-0812">Transmembrane</keyword>
<keyword evidence="3 7" id="KW-1133">Transmembrane helix</keyword>
<dbReference type="PANTHER" id="PTHR33048:SF167">
    <property type="entry name" value="INTEGRAL MEMBRANE PROTEIN"/>
    <property type="match status" value="1"/>
</dbReference>
<evidence type="ECO:0000313" key="9">
    <source>
        <dbReference type="EMBL" id="KAF9691107.1"/>
    </source>
</evidence>
<feature type="transmembrane region" description="Helical" evidence="7">
    <location>
        <begin position="49"/>
        <end position="68"/>
    </location>
</feature>
<dbReference type="AlphaFoldDB" id="A0A8H7IUZ9"/>
<feature type="domain" description="Rhodopsin" evidence="8">
    <location>
        <begin position="1"/>
        <end position="142"/>
    </location>
</feature>
<feature type="region of interest" description="Disordered" evidence="6">
    <location>
        <begin position="230"/>
        <end position="258"/>
    </location>
</feature>
<feature type="compositionally biased region" description="Basic and acidic residues" evidence="6">
    <location>
        <begin position="232"/>
        <end position="247"/>
    </location>
</feature>
<organism evidence="9 10">
    <name type="scientific">Ascochyta lentis</name>
    <dbReference type="NCBI Taxonomy" id="205686"/>
    <lineage>
        <taxon>Eukaryota</taxon>
        <taxon>Fungi</taxon>
        <taxon>Dikarya</taxon>
        <taxon>Ascomycota</taxon>
        <taxon>Pezizomycotina</taxon>
        <taxon>Dothideomycetes</taxon>
        <taxon>Pleosporomycetidae</taxon>
        <taxon>Pleosporales</taxon>
        <taxon>Pleosporineae</taxon>
        <taxon>Didymellaceae</taxon>
        <taxon>Ascochyta</taxon>
    </lineage>
</organism>
<comment type="subcellular location">
    <subcellularLocation>
        <location evidence="1">Membrane</location>
        <topology evidence="1">Multi-pass membrane protein</topology>
    </subcellularLocation>
</comment>
<evidence type="ECO:0000256" key="2">
    <source>
        <dbReference type="ARBA" id="ARBA00022692"/>
    </source>
</evidence>
<gene>
    <name evidence="9" type="ORF">EKO04_010797</name>
</gene>
<evidence type="ECO:0000256" key="4">
    <source>
        <dbReference type="ARBA" id="ARBA00023136"/>
    </source>
</evidence>
<accession>A0A8H7IUZ9</accession>
<dbReference type="InterPro" id="IPR049326">
    <property type="entry name" value="Rhodopsin_dom_fungi"/>
</dbReference>
<name>A0A8H7IUZ9_9PLEO</name>
<dbReference type="GO" id="GO:0016020">
    <property type="term" value="C:membrane"/>
    <property type="evidence" value="ECO:0007669"/>
    <property type="project" value="UniProtKB-SubCell"/>
</dbReference>
<dbReference type="PANTHER" id="PTHR33048">
    <property type="entry name" value="PTH11-LIKE INTEGRAL MEMBRANE PROTEIN (AFU_ORTHOLOGUE AFUA_5G11245)"/>
    <property type="match status" value="1"/>
</dbReference>
<evidence type="ECO:0000259" key="8">
    <source>
        <dbReference type="Pfam" id="PF20684"/>
    </source>
</evidence>
<dbReference type="EMBL" id="RZGK01000021">
    <property type="protein sequence ID" value="KAF9691107.1"/>
    <property type="molecule type" value="Genomic_DNA"/>
</dbReference>
<dbReference type="InterPro" id="IPR052337">
    <property type="entry name" value="SAT4-like"/>
</dbReference>